<dbReference type="Pfam" id="PF02518">
    <property type="entry name" value="HATPase_c"/>
    <property type="match status" value="1"/>
</dbReference>
<keyword evidence="6 12" id="KW-0418">Kinase</keyword>
<dbReference type="SUPFAM" id="SSF55874">
    <property type="entry name" value="ATPase domain of HSP90 chaperone/DNA topoisomerase II/histidine kinase"/>
    <property type="match status" value="1"/>
</dbReference>
<feature type="transmembrane region" description="Helical" evidence="10">
    <location>
        <begin position="14"/>
        <end position="35"/>
    </location>
</feature>
<dbReference type="InterPro" id="IPR005467">
    <property type="entry name" value="His_kinase_dom"/>
</dbReference>
<evidence type="ECO:0000256" key="4">
    <source>
        <dbReference type="ARBA" id="ARBA00022679"/>
    </source>
</evidence>
<keyword evidence="5" id="KW-0547">Nucleotide-binding</keyword>
<evidence type="ECO:0000256" key="1">
    <source>
        <dbReference type="ARBA" id="ARBA00000085"/>
    </source>
</evidence>
<sequence length="269" mass="30743">MTEINLEQKEVLKAVFFILLAFISMFLVLVLFFYFSRKKIVQIEVEKKNIEIDNQKKILQNTIETQEEERKRIAQDLHDDISSKLNIVSLNTHLLRTPNLKDEELHDITQNIIELTKKALDNSRRIAHDLLPPVLEKFGLHAGIEELVFECNSSKSVAVEYLNSAKKESLESLSAGTQLHIFRILQELINNSLKHGKAKKITISLENFSNQIKLLYHDDGLGFNSNDTNVKSGIGMSNIASRVTIINGLSDIFTKPNEGFQFQLIFAYE</sequence>
<keyword evidence="9" id="KW-0175">Coiled coil</keyword>
<dbReference type="PROSITE" id="PS50109">
    <property type="entry name" value="HIS_KIN"/>
    <property type="match status" value="1"/>
</dbReference>
<evidence type="ECO:0000256" key="5">
    <source>
        <dbReference type="ARBA" id="ARBA00022741"/>
    </source>
</evidence>
<dbReference type="AlphaFoldDB" id="A0A365NYU0"/>
<evidence type="ECO:0000313" key="12">
    <source>
        <dbReference type="EMBL" id="RBA27362.1"/>
    </source>
</evidence>
<evidence type="ECO:0000256" key="6">
    <source>
        <dbReference type="ARBA" id="ARBA00022777"/>
    </source>
</evidence>
<dbReference type="Gene3D" id="1.20.5.1930">
    <property type="match status" value="1"/>
</dbReference>
<comment type="caution">
    <text evidence="12">The sequence shown here is derived from an EMBL/GenBank/DDBJ whole genome shotgun (WGS) entry which is preliminary data.</text>
</comment>
<dbReference type="InterPro" id="IPR050482">
    <property type="entry name" value="Sensor_HK_TwoCompSys"/>
</dbReference>
<dbReference type="PANTHER" id="PTHR24421:SF10">
    <property type="entry name" value="NITRATE_NITRITE SENSOR PROTEIN NARQ"/>
    <property type="match status" value="1"/>
</dbReference>
<dbReference type="GO" id="GO:0000155">
    <property type="term" value="F:phosphorelay sensor kinase activity"/>
    <property type="evidence" value="ECO:0007669"/>
    <property type="project" value="InterPro"/>
</dbReference>
<evidence type="ECO:0000259" key="11">
    <source>
        <dbReference type="PROSITE" id="PS50109"/>
    </source>
</evidence>
<name>A0A365NYU0_9FLAO</name>
<dbReference type="Gene3D" id="3.30.565.10">
    <property type="entry name" value="Histidine kinase-like ATPase, C-terminal domain"/>
    <property type="match status" value="1"/>
</dbReference>
<dbReference type="GO" id="GO:0046983">
    <property type="term" value="F:protein dimerization activity"/>
    <property type="evidence" value="ECO:0007669"/>
    <property type="project" value="InterPro"/>
</dbReference>
<dbReference type="InterPro" id="IPR003594">
    <property type="entry name" value="HATPase_dom"/>
</dbReference>
<dbReference type="CDD" id="cd16917">
    <property type="entry name" value="HATPase_UhpB-NarQ-NarX-like"/>
    <property type="match status" value="1"/>
</dbReference>
<dbReference type="InterPro" id="IPR011712">
    <property type="entry name" value="Sig_transdc_His_kin_sub3_dim/P"/>
</dbReference>
<dbReference type="RefSeq" id="WP_113989993.1">
    <property type="nucleotide sequence ID" value="NZ_QLST01000022.1"/>
</dbReference>
<keyword evidence="10" id="KW-1133">Transmembrane helix</keyword>
<evidence type="ECO:0000256" key="3">
    <source>
        <dbReference type="ARBA" id="ARBA00022553"/>
    </source>
</evidence>
<keyword evidence="8" id="KW-0902">Two-component regulatory system</keyword>
<protein>
    <recommendedName>
        <fullName evidence="2">histidine kinase</fullName>
        <ecNumber evidence="2">2.7.13.3</ecNumber>
    </recommendedName>
</protein>
<evidence type="ECO:0000256" key="7">
    <source>
        <dbReference type="ARBA" id="ARBA00022840"/>
    </source>
</evidence>
<dbReference type="EMBL" id="QLST01000022">
    <property type="protein sequence ID" value="RBA27362.1"/>
    <property type="molecule type" value="Genomic_DNA"/>
</dbReference>
<dbReference type="GO" id="GO:0016020">
    <property type="term" value="C:membrane"/>
    <property type="evidence" value="ECO:0007669"/>
    <property type="project" value="InterPro"/>
</dbReference>
<feature type="domain" description="Histidine kinase" evidence="11">
    <location>
        <begin position="76"/>
        <end position="269"/>
    </location>
</feature>
<evidence type="ECO:0000256" key="10">
    <source>
        <dbReference type="SAM" id="Phobius"/>
    </source>
</evidence>
<keyword evidence="13" id="KW-1185">Reference proteome</keyword>
<dbReference type="InterPro" id="IPR036890">
    <property type="entry name" value="HATPase_C_sf"/>
</dbReference>
<dbReference type="Proteomes" id="UP000253319">
    <property type="component" value="Unassembled WGS sequence"/>
</dbReference>
<reference evidence="12 13" key="1">
    <citation type="submission" date="2018-06" db="EMBL/GenBank/DDBJ databases">
        <title>Flavobacterium tibetense sp. nov., isolated from a wetland YonghuCo on Tibetan Plateau.</title>
        <authorList>
            <person name="Xing P."/>
            <person name="Phurbu D."/>
            <person name="Lu H."/>
        </authorList>
    </citation>
    <scope>NUCLEOTIDE SEQUENCE [LARGE SCALE GENOMIC DNA]</scope>
    <source>
        <strain evidence="12 13">YH5</strain>
    </source>
</reference>
<organism evidence="12 13">
    <name type="scientific">Flavobacterium tibetense</name>
    <dbReference type="NCBI Taxonomy" id="2233533"/>
    <lineage>
        <taxon>Bacteria</taxon>
        <taxon>Pseudomonadati</taxon>
        <taxon>Bacteroidota</taxon>
        <taxon>Flavobacteriia</taxon>
        <taxon>Flavobacteriales</taxon>
        <taxon>Flavobacteriaceae</taxon>
        <taxon>Flavobacterium</taxon>
    </lineage>
</organism>
<dbReference type="PANTHER" id="PTHR24421">
    <property type="entry name" value="NITRATE/NITRITE SENSOR PROTEIN NARX-RELATED"/>
    <property type="match status" value="1"/>
</dbReference>
<dbReference type="EC" id="2.7.13.3" evidence="2"/>
<feature type="coiled-coil region" evidence="9">
    <location>
        <begin position="49"/>
        <end position="76"/>
    </location>
</feature>
<dbReference type="Pfam" id="PF07730">
    <property type="entry name" value="HisKA_3"/>
    <property type="match status" value="1"/>
</dbReference>
<keyword evidence="10" id="KW-0472">Membrane</keyword>
<keyword evidence="3" id="KW-0597">Phosphoprotein</keyword>
<proteinExistence type="predicted"/>
<comment type="catalytic activity">
    <reaction evidence="1">
        <text>ATP + protein L-histidine = ADP + protein N-phospho-L-histidine.</text>
        <dbReference type="EC" id="2.7.13.3"/>
    </reaction>
</comment>
<dbReference type="OrthoDB" id="9778366at2"/>
<gene>
    <name evidence="12" type="ORF">DPN68_12570</name>
</gene>
<keyword evidence="4" id="KW-0808">Transferase</keyword>
<keyword evidence="7" id="KW-0067">ATP-binding</keyword>
<evidence type="ECO:0000256" key="2">
    <source>
        <dbReference type="ARBA" id="ARBA00012438"/>
    </source>
</evidence>
<keyword evidence="10" id="KW-0812">Transmembrane</keyword>
<evidence type="ECO:0000256" key="8">
    <source>
        <dbReference type="ARBA" id="ARBA00023012"/>
    </source>
</evidence>
<accession>A0A365NYU0</accession>
<dbReference type="GO" id="GO:0005524">
    <property type="term" value="F:ATP binding"/>
    <property type="evidence" value="ECO:0007669"/>
    <property type="project" value="UniProtKB-KW"/>
</dbReference>
<evidence type="ECO:0000256" key="9">
    <source>
        <dbReference type="SAM" id="Coils"/>
    </source>
</evidence>
<evidence type="ECO:0000313" key="13">
    <source>
        <dbReference type="Proteomes" id="UP000253319"/>
    </source>
</evidence>